<dbReference type="SUPFAM" id="SSF56112">
    <property type="entry name" value="Protein kinase-like (PK-like)"/>
    <property type="match status" value="1"/>
</dbReference>
<reference evidence="21" key="2">
    <citation type="submission" date="2018-05" db="EMBL/GenBank/DDBJ databases">
        <title>OgluRS3 (Oryza glumaepatula Reference Sequence Version 3).</title>
        <authorList>
            <person name="Zhang J."/>
            <person name="Kudrna D."/>
            <person name="Lee S."/>
            <person name="Talag J."/>
            <person name="Welchert J."/>
            <person name="Wing R.A."/>
        </authorList>
    </citation>
    <scope>NUCLEOTIDE SEQUENCE [LARGE SCALE GENOMIC DNA]</scope>
</reference>
<protein>
    <recommendedName>
        <fullName evidence="23">Protein kinase domain-containing protein</fullName>
    </recommendedName>
</protein>
<dbReference type="Gene3D" id="3.30.200.20">
    <property type="entry name" value="Phosphorylase Kinase, domain 1"/>
    <property type="match status" value="1"/>
</dbReference>
<comment type="subcellular location">
    <subcellularLocation>
        <location evidence="1">Cell membrane</location>
        <topology evidence="1">Single-pass type I membrane protein</topology>
    </subcellularLocation>
</comment>
<dbReference type="GO" id="GO:0002229">
    <property type="term" value="P:defense response to oomycetes"/>
    <property type="evidence" value="ECO:0007669"/>
    <property type="project" value="UniProtKB-ARBA"/>
</dbReference>
<evidence type="ECO:0000256" key="11">
    <source>
        <dbReference type="ARBA" id="ARBA00022840"/>
    </source>
</evidence>
<dbReference type="PROSITE" id="PS00108">
    <property type="entry name" value="PROTEIN_KINASE_ST"/>
    <property type="match status" value="1"/>
</dbReference>
<evidence type="ECO:0000256" key="12">
    <source>
        <dbReference type="ARBA" id="ARBA00022989"/>
    </source>
</evidence>
<evidence type="ECO:0000259" key="20">
    <source>
        <dbReference type="PROSITE" id="PS51473"/>
    </source>
</evidence>
<proteinExistence type="inferred from homology"/>
<evidence type="ECO:0000256" key="8">
    <source>
        <dbReference type="ARBA" id="ARBA00022737"/>
    </source>
</evidence>
<evidence type="ECO:0000256" key="9">
    <source>
        <dbReference type="ARBA" id="ARBA00022741"/>
    </source>
</evidence>
<reference evidence="21" key="1">
    <citation type="submission" date="2015-04" db="UniProtKB">
        <authorList>
            <consortium name="EnsemblPlants"/>
        </authorList>
    </citation>
    <scope>IDENTIFICATION</scope>
</reference>
<dbReference type="PANTHER" id="PTHR27007">
    <property type="match status" value="1"/>
</dbReference>
<keyword evidence="11 16" id="KW-0067">ATP-binding</keyword>
<dbReference type="PROSITE" id="PS00107">
    <property type="entry name" value="PROTEIN_KINASE_ATP"/>
    <property type="match status" value="1"/>
</dbReference>
<evidence type="ECO:0000256" key="15">
    <source>
        <dbReference type="ARBA" id="ARBA00023180"/>
    </source>
</evidence>
<evidence type="ECO:0000256" key="16">
    <source>
        <dbReference type="PROSITE-ProRule" id="PRU10141"/>
    </source>
</evidence>
<evidence type="ECO:0000259" key="19">
    <source>
        <dbReference type="PROSITE" id="PS50011"/>
    </source>
</evidence>
<dbReference type="CDD" id="cd14066">
    <property type="entry name" value="STKc_IRAK"/>
    <property type="match status" value="1"/>
</dbReference>
<comment type="similarity">
    <text evidence="2">In the N-terminal section; belongs to the leguminous lectin family.</text>
</comment>
<dbReference type="Proteomes" id="UP000026961">
    <property type="component" value="Chromosome 10"/>
</dbReference>
<feature type="domain" description="Gnk2-homologous" evidence="20">
    <location>
        <begin position="38"/>
        <end position="146"/>
    </location>
</feature>
<sequence>MLTTFVYHALGSFSCVCLLCFASSLVSVADAGGAPVLQALECTSTAAGNYTQDGAYAANLGRLLAMLPNETVSKNGGFFNGTVGNGTATVYGLAMCAADFSRADCMDCLVVAAGISAGGVVKRCPGSTTVSAMFDQCLLRYSDSSFFGTAHISGELAGAVRGERDEPVHAGAQCTWDLPPDACRGCLDALAANVSATFPATARGERKSYSCRVRYDVNTSFMVVPFNLSTGSAGTPTSSLAGPGSVNPAKNNGPVMIGSIVAAVVFVVLVSVVVWLCVRHRAIKKVALAGPRSYSYEELYTATNGFSDERKLGQGAFGAVYRGVLSDPSQTLVAVKKIQRMSEAAWQELVAEITIVTQLKHRNIVDLVGWCDDRNNPLLVYELMDRNLDYHLYPPQRMGESEVVLDWKKRYNIILDMANGLQYLHTARNECVLHRDIKPSNVMLDENLSCAKLCDFGLVKQINHDEVTPGRQTTVIGTRSYLDPECIRTSIVSAASDVYSFGLVLLEIAFGRQPTMLQHGHNNKNSLVDWVQDSFRHRKSVADMADERLKGDFDEEQIERVIRVGFLCVLPEPDKRPDMATVVDYLKGRSDVPAAEPYPASPATIHAANNYESSPVSLLVS</sequence>
<evidence type="ECO:0000256" key="3">
    <source>
        <dbReference type="ARBA" id="ARBA00010217"/>
    </source>
</evidence>
<keyword evidence="13 17" id="KW-0472">Membrane</keyword>
<dbReference type="Pfam" id="PF00069">
    <property type="entry name" value="Pkinase"/>
    <property type="match status" value="1"/>
</dbReference>
<dbReference type="GO" id="GO:0005524">
    <property type="term" value="F:ATP binding"/>
    <property type="evidence" value="ECO:0007669"/>
    <property type="project" value="UniProtKB-UniRule"/>
</dbReference>
<name>A0A0E0B8I1_9ORYZ</name>
<dbReference type="InterPro" id="IPR038408">
    <property type="entry name" value="GNK2_sf"/>
</dbReference>
<dbReference type="FunFam" id="1.10.510.10:FF:000240">
    <property type="entry name" value="Lectin-domain containing receptor kinase A4.3"/>
    <property type="match status" value="1"/>
</dbReference>
<feature type="transmembrane region" description="Helical" evidence="17">
    <location>
        <begin position="255"/>
        <end position="278"/>
    </location>
</feature>
<dbReference type="GO" id="GO:0004672">
    <property type="term" value="F:protein kinase activity"/>
    <property type="evidence" value="ECO:0007669"/>
    <property type="project" value="InterPro"/>
</dbReference>
<comment type="similarity">
    <text evidence="3">In the C-terminal section; belongs to the protein kinase superfamily. Ser/Thr protein kinase family.</text>
</comment>
<keyword evidence="6 17" id="KW-0812">Transmembrane</keyword>
<dbReference type="InterPro" id="IPR050528">
    <property type="entry name" value="L-type_Lectin-RKs"/>
</dbReference>
<keyword evidence="5" id="KW-0808">Transferase</keyword>
<evidence type="ECO:0000256" key="1">
    <source>
        <dbReference type="ARBA" id="ARBA00004251"/>
    </source>
</evidence>
<dbReference type="AlphaFoldDB" id="A0A0E0B8I1"/>
<dbReference type="eggNOG" id="ENOG502QWDY">
    <property type="taxonomic scope" value="Eukaryota"/>
</dbReference>
<dbReference type="Pfam" id="PF01657">
    <property type="entry name" value="Stress-antifung"/>
    <property type="match status" value="1"/>
</dbReference>
<evidence type="ECO:0000313" key="22">
    <source>
        <dbReference type="Proteomes" id="UP000026961"/>
    </source>
</evidence>
<dbReference type="CDD" id="cd23509">
    <property type="entry name" value="Gnk2-like"/>
    <property type="match status" value="1"/>
</dbReference>
<dbReference type="PROSITE" id="PS50011">
    <property type="entry name" value="PROTEIN_KINASE_DOM"/>
    <property type="match status" value="1"/>
</dbReference>
<evidence type="ECO:0000256" key="17">
    <source>
        <dbReference type="SAM" id="Phobius"/>
    </source>
</evidence>
<evidence type="ECO:0000256" key="2">
    <source>
        <dbReference type="ARBA" id="ARBA00008536"/>
    </source>
</evidence>
<dbReference type="InterPro" id="IPR011009">
    <property type="entry name" value="Kinase-like_dom_sf"/>
</dbReference>
<keyword evidence="22" id="KW-1185">Reference proteome</keyword>
<evidence type="ECO:0000256" key="10">
    <source>
        <dbReference type="ARBA" id="ARBA00022777"/>
    </source>
</evidence>
<keyword evidence="4" id="KW-1003">Cell membrane</keyword>
<evidence type="ECO:0000256" key="4">
    <source>
        <dbReference type="ARBA" id="ARBA00022475"/>
    </source>
</evidence>
<dbReference type="HOGENOM" id="CLU_000288_35_7_1"/>
<dbReference type="InterPro" id="IPR000719">
    <property type="entry name" value="Prot_kinase_dom"/>
</dbReference>
<dbReference type="InterPro" id="IPR008271">
    <property type="entry name" value="Ser/Thr_kinase_AS"/>
</dbReference>
<keyword evidence="10" id="KW-0418">Kinase</keyword>
<evidence type="ECO:0000256" key="14">
    <source>
        <dbReference type="ARBA" id="ARBA00023170"/>
    </source>
</evidence>
<dbReference type="Gene3D" id="3.30.430.20">
    <property type="entry name" value="Gnk2 domain, C-X8-C-X2-C motif"/>
    <property type="match status" value="2"/>
</dbReference>
<dbReference type="SMART" id="SM00220">
    <property type="entry name" value="S_TKc"/>
    <property type="match status" value="1"/>
</dbReference>
<keyword evidence="12 17" id="KW-1133">Transmembrane helix</keyword>
<dbReference type="InterPro" id="IPR002902">
    <property type="entry name" value="GNK2"/>
</dbReference>
<evidence type="ECO:0000256" key="5">
    <source>
        <dbReference type="ARBA" id="ARBA00022679"/>
    </source>
</evidence>
<evidence type="ECO:0000256" key="18">
    <source>
        <dbReference type="SAM" id="SignalP"/>
    </source>
</evidence>
<dbReference type="STRING" id="40148.A0A0E0B8I1"/>
<evidence type="ECO:0000256" key="13">
    <source>
        <dbReference type="ARBA" id="ARBA00023136"/>
    </source>
</evidence>
<feature type="signal peptide" evidence="18">
    <location>
        <begin position="1"/>
        <end position="31"/>
    </location>
</feature>
<keyword evidence="8" id="KW-0677">Repeat</keyword>
<dbReference type="PROSITE" id="PS51473">
    <property type="entry name" value="GNK2"/>
    <property type="match status" value="1"/>
</dbReference>
<feature type="chain" id="PRO_5002354816" description="Protein kinase domain-containing protein" evidence="18">
    <location>
        <begin position="32"/>
        <end position="621"/>
    </location>
</feature>
<dbReference type="Gramene" id="OGLUM10G04260.1">
    <property type="protein sequence ID" value="OGLUM10G04260.1"/>
    <property type="gene ID" value="OGLUM10G04260"/>
</dbReference>
<keyword evidence="9 16" id="KW-0547">Nucleotide-binding</keyword>
<feature type="binding site" evidence="16">
    <location>
        <position position="337"/>
    </location>
    <ligand>
        <name>ATP</name>
        <dbReference type="ChEBI" id="CHEBI:30616"/>
    </ligand>
</feature>
<feature type="domain" description="Protein kinase" evidence="19">
    <location>
        <begin position="306"/>
        <end position="599"/>
    </location>
</feature>
<dbReference type="Gene3D" id="1.10.510.10">
    <property type="entry name" value="Transferase(Phosphotransferase) domain 1"/>
    <property type="match status" value="1"/>
</dbReference>
<dbReference type="EnsemblPlants" id="OGLUM10G04260.1">
    <property type="protein sequence ID" value="OGLUM10G04260.1"/>
    <property type="gene ID" value="OGLUM10G04260"/>
</dbReference>
<evidence type="ECO:0000256" key="7">
    <source>
        <dbReference type="ARBA" id="ARBA00022729"/>
    </source>
</evidence>
<evidence type="ECO:0008006" key="23">
    <source>
        <dbReference type="Google" id="ProtNLM"/>
    </source>
</evidence>
<organism evidence="21">
    <name type="scientific">Oryza glumipatula</name>
    <dbReference type="NCBI Taxonomy" id="40148"/>
    <lineage>
        <taxon>Eukaryota</taxon>
        <taxon>Viridiplantae</taxon>
        <taxon>Streptophyta</taxon>
        <taxon>Embryophyta</taxon>
        <taxon>Tracheophyta</taxon>
        <taxon>Spermatophyta</taxon>
        <taxon>Magnoliopsida</taxon>
        <taxon>Liliopsida</taxon>
        <taxon>Poales</taxon>
        <taxon>Poaceae</taxon>
        <taxon>BOP clade</taxon>
        <taxon>Oryzoideae</taxon>
        <taxon>Oryzeae</taxon>
        <taxon>Oryzinae</taxon>
        <taxon>Oryza</taxon>
    </lineage>
</organism>
<evidence type="ECO:0000256" key="6">
    <source>
        <dbReference type="ARBA" id="ARBA00022692"/>
    </source>
</evidence>
<evidence type="ECO:0000313" key="21">
    <source>
        <dbReference type="EnsemblPlants" id="OGLUM10G04260.1"/>
    </source>
</evidence>
<keyword evidence="15" id="KW-0325">Glycoprotein</keyword>
<keyword evidence="7 18" id="KW-0732">Signal</keyword>
<accession>A0A0E0B8I1</accession>
<dbReference type="GO" id="GO:0005886">
    <property type="term" value="C:plasma membrane"/>
    <property type="evidence" value="ECO:0007669"/>
    <property type="project" value="UniProtKB-SubCell"/>
</dbReference>
<keyword evidence="14" id="KW-0675">Receptor</keyword>
<dbReference type="InterPro" id="IPR017441">
    <property type="entry name" value="Protein_kinase_ATP_BS"/>
</dbReference>